<dbReference type="NCBIfam" id="TIGR03696">
    <property type="entry name" value="Rhs_assc_core"/>
    <property type="match status" value="1"/>
</dbReference>
<feature type="signal peptide" evidence="3">
    <location>
        <begin position="1"/>
        <end position="23"/>
    </location>
</feature>
<dbReference type="Proteomes" id="UP000528457">
    <property type="component" value="Unassembled WGS sequence"/>
</dbReference>
<feature type="region of interest" description="Disordered" evidence="2">
    <location>
        <begin position="2575"/>
        <end position="2596"/>
    </location>
</feature>
<dbReference type="Gene3D" id="2.170.16.10">
    <property type="entry name" value="Hedgehog/Intein (Hint) domain"/>
    <property type="match status" value="1"/>
</dbReference>
<feature type="domain" description="Cadherin" evidence="4">
    <location>
        <begin position="938"/>
        <end position="1010"/>
    </location>
</feature>
<dbReference type="InterPro" id="IPR015919">
    <property type="entry name" value="Cadherin-like_sf"/>
</dbReference>
<dbReference type="PROSITE" id="PS50817">
    <property type="entry name" value="INTEIN_N_TER"/>
    <property type="match status" value="1"/>
</dbReference>
<evidence type="ECO:0000256" key="1">
    <source>
        <dbReference type="ARBA" id="ARBA00022737"/>
    </source>
</evidence>
<feature type="domain" description="Cadherin" evidence="4">
    <location>
        <begin position="745"/>
        <end position="918"/>
    </location>
</feature>
<dbReference type="InterPro" id="IPR006141">
    <property type="entry name" value="Intein_N"/>
</dbReference>
<dbReference type="Pfam" id="PF07591">
    <property type="entry name" value="PT-HINT"/>
    <property type="match status" value="1"/>
</dbReference>
<dbReference type="CDD" id="cd11304">
    <property type="entry name" value="Cadherin_repeat"/>
    <property type="match status" value="1"/>
</dbReference>
<dbReference type="InterPro" id="IPR031325">
    <property type="entry name" value="RHS_repeat"/>
</dbReference>
<evidence type="ECO:0000256" key="2">
    <source>
        <dbReference type="SAM" id="MobiDB-lite"/>
    </source>
</evidence>
<protein>
    <submittedName>
        <fullName evidence="5">RHS repeat-associated protein</fullName>
    </submittedName>
</protein>
<dbReference type="EMBL" id="JACHHT010000001">
    <property type="protein sequence ID" value="MBB6520016.1"/>
    <property type="molecule type" value="Genomic_DNA"/>
</dbReference>
<dbReference type="InterPro" id="IPR003587">
    <property type="entry name" value="Hint_dom_N"/>
</dbReference>
<evidence type="ECO:0000313" key="6">
    <source>
        <dbReference type="Proteomes" id="UP000528457"/>
    </source>
</evidence>
<dbReference type="GO" id="GO:0016020">
    <property type="term" value="C:membrane"/>
    <property type="evidence" value="ECO:0007669"/>
    <property type="project" value="InterPro"/>
</dbReference>
<dbReference type="SUPFAM" id="SSF69304">
    <property type="entry name" value="Tricorn protease N-terminal domain"/>
    <property type="match status" value="2"/>
</dbReference>
<dbReference type="InterPro" id="IPR050708">
    <property type="entry name" value="T6SS_VgrG/RHS"/>
</dbReference>
<dbReference type="RefSeq" id="WP_166852526.1">
    <property type="nucleotide sequence ID" value="NZ_JAAONY010000001.1"/>
</dbReference>
<dbReference type="Pfam" id="PF05593">
    <property type="entry name" value="RHS_repeat"/>
    <property type="match status" value="4"/>
</dbReference>
<accession>A0A7X0JRG2</accession>
<dbReference type="Pfam" id="PF25023">
    <property type="entry name" value="TEN_YD-shell"/>
    <property type="match status" value="3"/>
</dbReference>
<dbReference type="Pfam" id="PF05345">
    <property type="entry name" value="He_PIG"/>
    <property type="match status" value="6"/>
</dbReference>
<dbReference type="PANTHER" id="PTHR32305:SF15">
    <property type="entry name" value="PROTEIN RHSA-RELATED"/>
    <property type="match status" value="1"/>
</dbReference>
<evidence type="ECO:0000313" key="5">
    <source>
        <dbReference type="EMBL" id="MBB6520016.1"/>
    </source>
</evidence>
<dbReference type="SUPFAM" id="SSF48239">
    <property type="entry name" value="Terpenoid cyclases/Protein prenyltransferases"/>
    <property type="match status" value="1"/>
</dbReference>
<dbReference type="InterPro" id="IPR056823">
    <property type="entry name" value="TEN-like_YD-shell"/>
</dbReference>
<dbReference type="PROSITE" id="PS50818">
    <property type="entry name" value="INTEIN_C_TER"/>
    <property type="match status" value="1"/>
</dbReference>
<dbReference type="InParanoid" id="A0A7X0JRG2"/>
<dbReference type="SUPFAM" id="SSF49313">
    <property type="entry name" value="Cadherin-like"/>
    <property type="match status" value="7"/>
</dbReference>
<dbReference type="InterPro" id="IPR030934">
    <property type="entry name" value="Intein_C"/>
</dbReference>
<dbReference type="GO" id="GO:0005509">
    <property type="term" value="F:calcium ion binding"/>
    <property type="evidence" value="ECO:0007669"/>
    <property type="project" value="InterPro"/>
</dbReference>
<dbReference type="PANTHER" id="PTHR32305">
    <property type="match status" value="1"/>
</dbReference>
<dbReference type="InterPro" id="IPR013783">
    <property type="entry name" value="Ig-like_fold"/>
</dbReference>
<sequence>MLSRLKVAVACALCFLPVSHSQANLDVYELRFAFKADGRPMYEQINVGSAQTRNTFPADIVVSAGAIQKSGQTVWQITNNSSEMLNNSQSILLLDLEIDQQSNTYFNERVNSVDTAAPPHSNRDGYDSQSFSRWSVDELGYSGGRLDAAYQLFYLDNRNHIASAANDVAVAMQYDLGDLPPGESVFIELHLGDSPVGGFKQMDDDSGDTVNINSVAFTRHAASGGGGGGGGGAGGGGAGGGSGGSVIGVPLPIWLYPLMLFVLLSVVRKQKHIVSSLVLLLGLGLASPEHSYAQNPGPSDPLYYEVLESLNRASAFVEEEGARWYLDRDKRCFGCHMHSQSIVGLGTSVGKAAINKDVADYMIGEAIHKQAAGGGLYPNTSRTDPVTQTTLMLWAIDLWPETEQTFPVRERALNFMKPRLLIDNDYAYWGRDDDRGWWATNSTLSAMNISVVVNFIEDSKRYPNMLGDADLPVYFESLLPKFAKYLLEKANDTAPDTDNIALSFKMRALAHLSKALPASSLQQQVSQKVLEFKALLVSRQTGDGSWKLQEDDTVGDALSTAVVAGTLNDLKTNGIVLEDHDRTAIRYLLDIQHKNEQEVALLGSWKSEAFNTRISATSLVMGYLPIVIENLVNDASCHIPIRSRSKYGKVQLKWNPRSNARYTLQRKKDLVSDFMDVSDFDASRKTYLDQNVSEGENVYYRLVEYNENGVKICQSQTESAYVPQQISEPGTNLAPYIVSVPNLFAETGTEYRYQIEADDPDGGALAYRLVKGPASASIDNNGLLNWDVGSRPRQFNFLVEVKDPQGAAVVQEFEVTAESLGQINNIPLIHSTAPVRASIGSTYRYQVNAEDEDGDRLIYVLSGHSAPRKMTINRLTGELSWEPDNLQKEYTFDIRVVDQNGGVATETVELEVYRGPEFISAPMITAVAGQAYRYQAIAEDLDGKAIQYSLLAGPEGLSIDTSSGEVTWQPTADKEGKHEVVLLATNSDGGKGEQRYILSVKVSADLPPIFESNPVSQVQARRSYRYNIIVRDPEGAYVSVKLQNPLDGMVMYNDQYVSTYHSPFISWVPKQEDYGKSFPITLIASDPAGNTSTQSWEIEVLAPTYSSEPYAYTIPPGSIRAESTWTYFVGVTDPDSDSPYTLSVANAPAGVSLENNILRWVPTESQVGKHTISVDIEDNTGAKGKHEFTITVYPKDYNLPPYINTIPKTQIQFGEEFVYKPGAIDPDGDDLEITVNASEPGFIVDTDKKLIRWTAPTVEKDVTVDLEISDGHGGKVAQKFVLLVRADSGTPNRPPYILSSPGTSVLAGRSYGYQMRASDREDSSLLYRLDNAPVGMEINGNLISWIPEEGDEGEHVVDIVVSDSAGAEARQSYILNVEVRNRKPFFNSSFPIPVLGREFSHRVHARDYDGDPITIELVSAPAGMTIDSAGIVEWTPAVGDHLVHIKISDPKGASDEKKVRFSLREPNRKPVFNGSSPPNATVGVPYEYTPQVTDADGDSVRFSIVRVPQDVQFESSTGKMSFIPEVKHVPQIAYRYRATDEHGAYSEIAGLIYVRSPQSNGAPNFVSTPQQNIAIGESWSYQAEAVDPDGDAIQYRFSKAPLGMIIDHQTGLVHWPSATAGTHFVQITAIDEKGGSKSQSFKLFVSGTLGGEHPPFANVASSHLIQLNTDWYLNLNSADPDGDSISHQLLLAPEGFNLNEATGEITWRPQEAGNYLATIQLSDGSHKTDIQLEIEVTEQAVNYAPRFVSVPVKQAAVGNAYSYTAQAVDDNGDEIEYKLQRGPVGLRVHAVSGEFTWTPNAGQLGKHRVVVSANDGEHSTLQAFSITTTGNSAGDGLSVSLPLAKSQLDANEEIVLRPQVNNISGSLQNLTLSINGESKTLAADNSFTFSSDQPGRYAITVVAKDDDEEISIEEVIFVQDPSDQQAPVIAFHNPVDGIEMATIKEPIDVIVSVQDDNALTWKLHLKDLSDRNAEPELLFEGSGNLDNATIGKLDPTLRENGIYSLTLSAEDESGNGTAIETHVNLDGDMKLGQFSLSFSDVNIDTVGIPLLATRSYDSRARNSNGDFGHGWKLDYSYIRISENGVLGRKWLLEESGFGLNKKFCFNPNGDRNVSITTPDGENHSFKAVAVPACSTIASNPHATFSLEYQAINGGTSTLEQLDYGTVRVRTQGGRTGVYELGGVEPINPRNYKLVTKEGVEYLLDQNFGIRKVTTAEGHSLDFTDFGIEHSQGLNLEIKRDNKGRVTKITKPDGETLEYRYDNAGNLASSIDENGNITHYSYYDGKLKHYLKEVFDPLGNRASRMEYSDDGRLEAQIDAQGNRTEFTHNVSGRTSQVKDRNGNVSIYVYDTNGNVLVETNGEGETTTRAYDQEDNEVRREDALGNTTEYSYDVNGNVLSETNALGDTTTMTYSGQQLTKEVNPLGEAVEFTYKNGARGVATRAITSATDGDGSKLLVEYNCNYGAVLNVKDAEGHTRSFINNCITGQTTGETDAEGVTRRMHKNKSGHLLSETVDWTDESGNAQKLRTNYTVDAKGNRTATEYPDGSKTKARYNSVDQMISASDALGRETRYKYDKRGNQTQVTYPDGSQEQKQYDPEGNLVAETDANGNTTRYVYDKANRQIETRYADGSIIKNEYLDNGWLAATIDARGAKTQYRYDKAGRRTQIIDALGNTMRYEYDKAGRKVAALDARGNRTAYEYDKADRLIKTTFADGTSIGQGYLKNGWKKSSTDQLGRVTQYGYDKNGRLISVTDAAGGITRYSYDELGNKLTQTDAEGRVTRWAYDEMGRVTKRILPMGQFETMFYDAAGNTISHTDFNGQLTTYEYDNRDRKTQASYADGRVETWSYDRNGNITNHSISKDGDTRTTAFEYDVRNRLIKETLPNSKVLEYQYDVAGNRTQLKETVNAETNITRFTFDVLNRLANTIDDNGTTANEYDVVGNKSKETKPNGNSVHYVYDSVNRLIQLRHEDSGNAVLKQRDYTLDATGRRVRIEEPSGRTRSYSYDSLYRLVDETILDSANGDYRSEFQYDKVGNRIQSVINGVTTAYQYDSNDRLLKQGGTVYTYDDNGSTLTETLDGNVTRYEYNAKNELVKLTKAGTITTYQYDIDGIRSAKTENGVTTEFLVDKNRDYAQVLAEVVNGSVITRYTYGDDLLSKTQGNQTHYYHYDGLGSTIALSDGSGAVTDTYGYNAFGEVLFRTGSTENRYTFTGEQYDPTLGQFYLRARYYDQESGRFTQMDTWMGYSQDPITLHKYLYAHADPVNMTDPTGNFSLGSFSAASTINGILRAMSVANSVYDVLQISNGEKEFSARELGTSVLLSKLPIKFVKKLLTKACKFNSFYGDTPVSTESGIVPISEIEIGDSVWAYDKLTGEITLQEVVHSIVGEGEKVIVGITLASGEEIFATGDHPFYMPKSETWSVARNLAIGDYLLTLTGQLIRVDNVDIKTEVTSVYNITVSNNHTYFVGEAEVLNHNTNCFKLKSRIKENPRLVKEAQKAGKDQKVQKDLDDLSAKLGEGNLNPGIGTKPIGKGISEARSKDGARVYFRVIKGEIEILGKSSKANQEVVIKEILNTFR</sequence>
<dbReference type="SUPFAM" id="SSF51294">
    <property type="entry name" value="Hedgehog/intein (Hint) domain"/>
    <property type="match status" value="1"/>
</dbReference>
<reference evidence="5 6" key="1">
    <citation type="submission" date="2020-08" db="EMBL/GenBank/DDBJ databases">
        <title>Genomic Encyclopedia of Type Strains, Phase IV (KMG-IV): sequencing the most valuable type-strain genomes for metagenomic binning, comparative biology and taxonomic classification.</title>
        <authorList>
            <person name="Goeker M."/>
        </authorList>
    </citation>
    <scope>NUCLEOTIDE SEQUENCE [LARGE SCALE GENOMIC DNA]</scope>
    <source>
        <strain evidence="5 6">DSM 22368</strain>
    </source>
</reference>
<gene>
    <name evidence="5" type="ORF">HNR48_000294</name>
</gene>
<keyword evidence="1" id="KW-0677">Repeat</keyword>
<dbReference type="InterPro" id="IPR036844">
    <property type="entry name" value="Hint_dom_sf"/>
</dbReference>
<dbReference type="InterPro" id="IPR002126">
    <property type="entry name" value="Cadherin-like_dom"/>
</dbReference>
<evidence type="ECO:0000256" key="3">
    <source>
        <dbReference type="SAM" id="SignalP"/>
    </source>
</evidence>
<organism evidence="5 6">
    <name type="scientific">Pseudoteredinibacter isoporae</name>
    <dbReference type="NCBI Taxonomy" id="570281"/>
    <lineage>
        <taxon>Bacteria</taxon>
        <taxon>Pseudomonadati</taxon>
        <taxon>Pseudomonadota</taxon>
        <taxon>Gammaproteobacteria</taxon>
        <taxon>Cellvibrionales</taxon>
        <taxon>Cellvibrionaceae</taxon>
        <taxon>Pseudoteredinibacter</taxon>
    </lineage>
</organism>
<dbReference type="PROSITE" id="PS50268">
    <property type="entry name" value="CADHERIN_2"/>
    <property type="match status" value="2"/>
</dbReference>
<feature type="compositionally biased region" description="Polar residues" evidence="2">
    <location>
        <begin position="2578"/>
        <end position="2591"/>
    </location>
</feature>
<dbReference type="GO" id="GO:0007156">
    <property type="term" value="P:homophilic cell adhesion via plasma membrane adhesion molecules"/>
    <property type="evidence" value="ECO:0007669"/>
    <property type="project" value="InterPro"/>
</dbReference>
<proteinExistence type="predicted"/>
<comment type="caution">
    <text evidence="5">The sequence shown here is derived from an EMBL/GenBank/DDBJ whole genome shotgun (WGS) entry which is preliminary data.</text>
</comment>
<dbReference type="CDD" id="cd00081">
    <property type="entry name" value="Hint"/>
    <property type="match status" value="1"/>
</dbReference>
<dbReference type="NCBIfam" id="TIGR01643">
    <property type="entry name" value="YD_repeat_2x"/>
    <property type="match status" value="13"/>
</dbReference>
<feature type="chain" id="PRO_5031518176" evidence="3">
    <location>
        <begin position="24"/>
        <end position="3573"/>
    </location>
</feature>
<dbReference type="Gene3D" id="2.60.40.10">
    <property type="entry name" value="Immunoglobulins"/>
    <property type="match status" value="12"/>
</dbReference>
<name>A0A7X0JRG2_9GAMM</name>
<keyword evidence="6" id="KW-1185">Reference proteome</keyword>
<dbReference type="Gene3D" id="2.180.10.10">
    <property type="entry name" value="RHS repeat-associated core"/>
    <property type="match status" value="3"/>
</dbReference>
<dbReference type="InterPro" id="IPR008930">
    <property type="entry name" value="Terpenoid_cyclase/PrenylTrfase"/>
</dbReference>
<dbReference type="InterPro" id="IPR006530">
    <property type="entry name" value="YD"/>
</dbReference>
<evidence type="ECO:0000259" key="4">
    <source>
        <dbReference type="PROSITE" id="PS50268"/>
    </source>
</evidence>
<dbReference type="InterPro" id="IPR022385">
    <property type="entry name" value="Rhs_assc_core"/>
</dbReference>
<keyword evidence="3" id="KW-0732">Signal</keyword>
<dbReference type="SMART" id="SM00306">
    <property type="entry name" value="HintN"/>
    <property type="match status" value="1"/>
</dbReference>
<dbReference type="GO" id="GO:0016539">
    <property type="term" value="P:intein-mediated protein splicing"/>
    <property type="evidence" value="ECO:0007669"/>
    <property type="project" value="InterPro"/>
</dbReference>